<feature type="transmembrane region" description="Helical" evidence="19">
    <location>
        <begin position="139"/>
        <end position="159"/>
    </location>
</feature>
<dbReference type="RefSeq" id="WP_349228388.1">
    <property type="nucleotide sequence ID" value="NZ_JBBMFJ010000002.1"/>
</dbReference>
<evidence type="ECO:0000256" key="20">
    <source>
        <dbReference type="SAM" id="MobiDB-lite"/>
    </source>
</evidence>
<feature type="transmembrane region" description="Helical" evidence="19">
    <location>
        <begin position="89"/>
        <end position="118"/>
    </location>
</feature>
<feature type="transmembrane region" description="Helical" evidence="19">
    <location>
        <begin position="263"/>
        <end position="282"/>
    </location>
</feature>
<proteinExistence type="inferred from homology"/>
<dbReference type="Proteomes" id="UP001437460">
    <property type="component" value="Unassembled WGS sequence"/>
</dbReference>
<dbReference type="PANTHER" id="PTHR34148:SF1">
    <property type="entry name" value="ADENOSYLCOBINAMIDE-GDP RIBAZOLETRANSFERASE"/>
    <property type="match status" value="1"/>
</dbReference>
<dbReference type="GO" id="GO:0051073">
    <property type="term" value="F:adenosylcobinamide-GDP ribazoletransferase activity"/>
    <property type="evidence" value="ECO:0007669"/>
    <property type="project" value="UniProtKB-EC"/>
</dbReference>
<keyword evidence="7 19" id="KW-1003">Cell membrane</keyword>
<reference evidence="21 22" key="1">
    <citation type="submission" date="2024-03" db="EMBL/GenBank/DDBJ databases">
        <title>Human intestinal bacterial collection.</title>
        <authorList>
            <person name="Pauvert C."/>
            <person name="Hitch T.C.A."/>
            <person name="Clavel T."/>
        </authorList>
    </citation>
    <scope>NUCLEOTIDE SEQUENCE [LARGE SCALE GENOMIC DNA]</scope>
    <source>
        <strain evidence="21 22">CLA-AP-H27</strain>
    </source>
</reference>
<evidence type="ECO:0000256" key="5">
    <source>
        <dbReference type="ARBA" id="ARBA00013200"/>
    </source>
</evidence>
<comment type="function">
    <text evidence="14 19">Joins adenosylcobinamide-GDP and alpha-ribazole to generate adenosylcobalamin (Ado-cobalamin). Also synthesizes adenosylcobalamin 5'-phosphate from adenosylcobinamide-GDP and alpha-ribazole 5'-phosphate.</text>
</comment>
<protein>
    <recommendedName>
        <fullName evidence="6 19">Adenosylcobinamide-GDP ribazoletransferase</fullName>
        <ecNumber evidence="5 19">2.7.8.26</ecNumber>
    </recommendedName>
    <alternativeName>
        <fullName evidence="16 19">Cobalamin synthase</fullName>
    </alternativeName>
    <alternativeName>
        <fullName evidence="15 19">Cobalamin-5'-phosphate synthase</fullName>
    </alternativeName>
</protein>
<evidence type="ECO:0000256" key="11">
    <source>
        <dbReference type="ARBA" id="ARBA00022842"/>
    </source>
</evidence>
<evidence type="ECO:0000313" key="22">
    <source>
        <dbReference type="Proteomes" id="UP001437460"/>
    </source>
</evidence>
<comment type="caution">
    <text evidence="21">The sequence shown here is derived from an EMBL/GenBank/DDBJ whole genome shotgun (WGS) entry which is preliminary data.</text>
</comment>
<feature type="transmembrane region" description="Helical" evidence="19">
    <location>
        <begin position="216"/>
        <end position="248"/>
    </location>
</feature>
<keyword evidence="22" id="KW-1185">Reference proteome</keyword>
<dbReference type="EC" id="2.7.8.26" evidence="5 19"/>
<evidence type="ECO:0000256" key="12">
    <source>
        <dbReference type="ARBA" id="ARBA00022989"/>
    </source>
</evidence>
<dbReference type="Pfam" id="PF02654">
    <property type="entry name" value="CobS"/>
    <property type="match status" value="1"/>
</dbReference>
<comment type="pathway">
    <text evidence="3 19">Cofactor biosynthesis; adenosylcobalamin biosynthesis; adenosylcobalamin from cob(II)yrinate a,c-diamide: step 7/7.</text>
</comment>
<comment type="cofactor">
    <cofactor evidence="1 19">
        <name>Mg(2+)</name>
        <dbReference type="ChEBI" id="CHEBI:18420"/>
    </cofactor>
</comment>
<evidence type="ECO:0000256" key="17">
    <source>
        <dbReference type="ARBA" id="ARBA00048623"/>
    </source>
</evidence>
<comment type="subcellular location">
    <subcellularLocation>
        <location evidence="2 19">Cell membrane</location>
        <topology evidence="2 19">Multi-pass membrane protein</topology>
    </subcellularLocation>
</comment>
<dbReference type="InterPro" id="IPR003805">
    <property type="entry name" value="CobS"/>
</dbReference>
<feature type="region of interest" description="Disordered" evidence="20">
    <location>
        <begin position="1"/>
        <end position="21"/>
    </location>
</feature>
<evidence type="ECO:0000256" key="10">
    <source>
        <dbReference type="ARBA" id="ARBA00022692"/>
    </source>
</evidence>
<evidence type="ECO:0000256" key="3">
    <source>
        <dbReference type="ARBA" id="ARBA00004663"/>
    </source>
</evidence>
<evidence type="ECO:0000256" key="14">
    <source>
        <dbReference type="ARBA" id="ARBA00025228"/>
    </source>
</evidence>
<feature type="transmembrane region" description="Helical" evidence="19">
    <location>
        <begin position="165"/>
        <end position="187"/>
    </location>
</feature>
<keyword evidence="8 19" id="KW-0169">Cobalamin biosynthesis</keyword>
<evidence type="ECO:0000256" key="8">
    <source>
        <dbReference type="ARBA" id="ARBA00022573"/>
    </source>
</evidence>
<feature type="compositionally biased region" description="Polar residues" evidence="20">
    <location>
        <begin position="8"/>
        <end position="21"/>
    </location>
</feature>
<evidence type="ECO:0000256" key="16">
    <source>
        <dbReference type="ARBA" id="ARBA00032853"/>
    </source>
</evidence>
<dbReference type="HAMAP" id="MF_00719">
    <property type="entry name" value="CobS"/>
    <property type="match status" value="1"/>
</dbReference>
<keyword evidence="12 19" id="KW-1133">Transmembrane helix</keyword>
<gene>
    <name evidence="19" type="primary">cobS</name>
    <name evidence="21" type="ORF">WMO41_01960</name>
</gene>
<keyword evidence="11 19" id="KW-0460">Magnesium</keyword>
<feature type="transmembrane region" description="Helical" evidence="19">
    <location>
        <begin position="61"/>
        <end position="83"/>
    </location>
</feature>
<dbReference type="EMBL" id="JBBMFJ010000002">
    <property type="protein sequence ID" value="MEQ2561959.1"/>
    <property type="molecule type" value="Genomic_DNA"/>
</dbReference>
<comment type="similarity">
    <text evidence="4 19">Belongs to the CobS family.</text>
</comment>
<accession>A0ABV1HIJ1</accession>
<keyword evidence="9 19" id="KW-0808">Transferase</keyword>
<comment type="catalytic activity">
    <reaction evidence="17 19">
        <text>alpha-ribazole + adenosylcob(III)inamide-GDP = adenosylcob(III)alamin + GMP + H(+)</text>
        <dbReference type="Rhea" id="RHEA:16049"/>
        <dbReference type="ChEBI" id="CHEBI:10329"/>
        <dbReference type="ChEBI" id="CHEBI:15378"/>
        <dbReference type="ChEBI" id="CHEBI:18408"/>
        <dbReference type="ChEBI" id="CHEBI:58115"/>
        <dbReference type="ChEBI" id="CHEBI:60487"/>
        <dbReference type="EC" id="2.7.8.26"/>
    </reaction>
</comment>
<sequence length="285" mass="30069">MSEHKNTEPGSSTDTQSVSENPVVQKAGTLPPLLESFVIAFSMYSRIPMPFVEWSERGMKYAFCFFPLIGVVIGACVSAFAWAAERAGLGVLAFALLGTAIPLLITGGIHMDGFLDVTDARSSFQSRERKLEILKDPHAGAFAIAGCGVYLLLYAAAFSELRGNAFPAIAGIYVMTRAISGLSVLCFPKARKNGLAATFSKGTGSGAPAVKIVLTVWLFAGIAFVVLVSGAVTAVVLTVAAASAFLWYHHMAMHEFGGTTGDLAGYFLQTAELLMVAVLAVCGRI</sequence>
<keyword evidence="10 19" id="KW-0812">Transmembrane</keyword>
<evidence type="ECO:0000256" key="7">
    <source>
        <dbReference type="ARBA" id="ARBA00022475"/>
    </source>
</evidence>
<evidence type="ECO:0000256" key="19">
    <source>
        <dbReference type="HAMAP-Rule" id="MF_00719"/>
    </source>
</evidence>
<evidence type="ECO:0000256" key="9">
    <source>
        <dbReference type="ARBA" id="ARBA00022679"/>
    </source>
</evidence>
<evidence type="ECO:0000313" key="21">
    <source>
        <dbReference type="EMBL" id="MEQ2561959.1"/>
    </source>
</evidence>
<keyword evidence="13 19" id="KW-0472">Membrane</keyword>
<comment type="catalytic activity">
    <reaction evidence="18 19">
        <text>alpha-ribazole 5'-phosphate + adenosylcob(III)inamide-GDP = adenosylcob(III)alamin 5'-phosphate + GMP + H(+)</text>
        <dbReference type="Rhea" id="RHEA:23560"/>
        <dbReference type="ChEBI" id="CHEBI:15378"/>
        <dbReference type="ChEBI" id="CHEBI:57918"/>
        <dbReference type="ChEBI" id="CHEBI:58115"/>
        <dbReference type="ChEBI" id="CHEBI:60487"/>
        <dbReference type="ChEBI" id="CHEBI:60493"/>
        <dbReference type="EC" id="2.7.8.26"/>
    </reaction>
</comment>
<name>A0ABV1HIJ1_9FIRM</name>
<evidence type="ECO:0000256" key="6">
    <source>
        <dbReference type="ARBA" id="ARBA00015850"/>
    </source>
</evidence>
<evidence type="ECO:0000256" key="18">
    <source>
        <dbReference type="ARBA" id="ARBA00049504"/>
    </source>
</evidence>
<evidence type="ECO:0000256" key="2">
    <source>
        <dbReference type="ARBA" id="ARBA00004651"/>
    </source>
</evidence>
<organism evidence="21 22">
    <name type="scientific">Ventrimonas faecis</name>
    <dbReference type="NCBI Taxonomy" id="3133170"/>
    <lineage>
        <taxon>Bacteria</taxon>
        <taxon>Bacillati</taxon>
        <taxon>Bacillota</taxon>
        <taxon>Clostridia</taxon>
        <taxon>Lachnospirales</taxon>
        <taxon>Lachnospiraceae</taxon>
        <taxon>Ventrimonas</taxon>
    </lineage>
</organism>
<dbReference type="PANTHER" id="PTHR34148">
    <property type="entry name" value="ADENOSYLCOBINAMIDE-GDP RIBAZOLETRANSFERASE"/>
    <property type="match status" value="1"/>
</dbReference>
<evidence type="ECO:0000256" key="4">
    <source>
        <dbReference type="ARBA" id="ARBA00010561"/>
    </source>
</evidence>
<evidence type="ECO:0000256" key="1">
    <source>
        <dbReference type="ARBA" id="ARBA00001946"/>
    </source>
</evidence>
<evidence type="ECO:0000256" key="15">
    <source>
        <dbReference type="ARBA" id="ARBA00032605"/>
    </source>
</evidence>
<evidence type="ECO:0000256" key="13">
    <source>
        <dbReference type="ARBA" id="ARBA00023136"/>
    </source>
</evidence>